<dbReference type="GO" id="GO:0003677">
    <property type="term" value="F:DNA binding"/>
    <property type="evidence" value="ECO:0007669"/>
    <property type="project" value="UniProtKB-KW"/>
</dbReference>
<dbReference type="InterPro" id="IPR014017">
    <property type="entry name" value="DNA_helicase_UvrD-like_C"/>
</dbReference>
<comment type="similarity">
    <text evidence="1">Belongs to the helicase family. UvrD subfamily.</text>
</comment>
<feature type="binding site" evidence="12">
    <location>
        <begin position="21"/>
        <end position="28"/>
    </location>
    <ligand>
        <name>ATP</name>
        <dbReference type="ChEBI" id="CHEBI:30616"/>
    </ligand>
</feature>
<evidence type="ECO:0000256" key="3">
    <source>
        <dbReference type="ARBA" id="ARBA00022801"/>
    </source>
</evidence>
<keyword evidence="17" id="KW-1185">Reference proteome</keyword>
<dbReference type="InterPro" id="IPR014016">
    <property type="entry name" value="UvrD-like_ATP-bd"/>
</dbReference>
<dbReference type="InterPro" id="IPR000212">
    <property type="entry name" value="DNA_helicase_UvrD/REP"/>
</dbReference>
<evidence type="ECO:0000256" key="10">
    <source>
        <dbReference type="ARBA" id="ARBA00034923"/>
    </source>
</evidence>
<evidence type="ECO:0000259" key="14">
    <source>
        <dbReference type="PROSITE" id="PS51198"/>
    </source>
</evidence>
<proteinExistence type="inferred from homology"/>
<dbReference type="OrthoDB" id="5298826at2"/>
<name>A0A179BNK1_ACIFR</name>
<evidence type="ECO:0000256" key="6">
    <source>
        <dbReference type="ARBA" id="ARBA00023125"/>
    </source>
</evidence>
<dbReference type="PANTHER" id="PTHR11070">
    <property type="entry name" value="UVRD / RECB / PCRA DNA HELICASE FAMILY MEMBER"/>
    <property type="match status" value="1"/>
</dbReference>
<dbReference type="GO" id="GO:0016887">
    <property type="term" value="F:ATP hydrolysis activity"/>
    <property type="evidence" value="ECO:0007669"/>
    <property type="project" value="RHEA"/>
</dbReference>
<dbReference type="Pfam" id="PF13361">
    <property type="entry name" value="UvrD_C"/>
    <property type="match status" value="1"/>
</dbReference>
<evidence type="ECO:0000256" key="2">
    <source>
        <dbReference type="ARBA" id="ARBA00022741"/>
    </source>
</evidence>
<dbReference type="PROSITE" id="PS51198">
    <property type="entry name" value="UVRD_HELICASE_ATP_BIND"/>
    <property type="match status" value="1"/>
</dbReference>
<feature type="compositionally biased region" description="Basic and acidic residues" evidence="13">
    <location>
        <begin position="1"/>
        <end position="10"/>
    </location>
</feature>
<comment type="catalytic activity">
    <reaction evidence="11">
        <text>ATP + H2O = ADP + phosphate + H(+)</text>
        <dbReference type="Rhea" id="RHEA:13065"/>
        <dbReference type="ChEBI" id="CHEBI:15377"/>
        <dbReference type="ChEBI" id="CHEBI:15378"/>
        <dbReference type="ChEBI" id="CHEBI:30616"/>
        <dbReference type="ChEBI" id="CHEBI:43474"/>
        <dbReference type="ChEBI" id="CHEBI:456216"/>
        <dbReference type="EC" id="5.6.2.4"/>
    </reaction>
</comment>
<evidence type="ECO:0000256" key="8">
    <source>
        <dbReference type="ARBA" id="ARBA00034617"/>
    </source>
</evidence>
<dbReference type="Gene3D" id="1.10.486.10">
    <property type="entry name" value="PCRA, domain 4"/>
    <property type="match status" value="1"/>
</dbReference>
<keyword evidence="3 12" id="KW-0378">Hydrolase</keyword>
<keyword evidence="2 12" id="KW-0547">Nucleotide-binding</keyword>
<dbReference type="Proteomes" id="UP000078302">
    <property type="component" value="Unassembled WGS sequence"/>
</dbReference>
<feature type="domain" description="UvrD-like helicase ATP-binding" evidence="14">
    <location>
        <begin position="1"/>
        <end position="290"/>
    </location>
</feature>
<dbReference type="AlphaFoldDB" id="A0A179BNK1"/>
<evidence type="ECO:0000313" key="17">
    <source>
        <dbReference type="Proteomes" id="UP000078302"/>
    </source>
</evidence>
<dbReference type="Gene3D" id="3.40.50.300">
    <property type="entry name" value="P-loop containing nucleotide triphosphate hydrolases"/>
    <property type="match status" value="2"/>
</dbReference>
<dbReference type="RefSeq" id="WP_064217911.1">
    <property type="nucleotide sequence ID" value="NZ_LVXZ01000013.1"/>
</dbReference>
<dbReference type="EC" id="5.6.2.4" evidence="9"/>
<keyword evidence="5 12" id="KW-0067">ATP-binding</keyword>
<evidence type="ECO:0000256" key="4">
    <source>
        <dbReference type="ARBA" id="ARBA00022806"/>
    </source>
</evidence>
<comment type="catalytic activity">
    <reaction evidence="8">
        <text>Couples ATP hydrolysis with the unwinding of duplex DNA by translocating in the 3'-5' direction.</text>
        <dbReference type="EC" id="5.6.2.4"/>
    </reaction>
</comment>
<dbReference type="PROSITE" id="PS51217">
    <property type="entry name" value="UVRD_HELICASE_CTER"/>
    <property type="match status" value="1"/>
</dbReference>
<dbReference type="SUPFAM" id="SSF52540">
    <property type="entry name" value="P-loop containing nucleoside triphosphate hydrolases"/>
    <property type="match status" value="1"/>
</dbReference>
<gene>
    <name evidence="16" type="ORF">A4H96_01300</name>
</gene>
<dbReference type="Pfam" id="PF00580">
    <property type="entry name" value="UvrD-helicase"/>
    <property type="match status" value="1"/>
</dbReference>
<feature type="region of interest" description="Disordered" evidence="13">
    <location>
        <begin position="1"/>
        <end position="24"/>
    </location>
</feature>
<evidence type="ECO:0000256" key="7">
    <source>
        <dbReference type="ARBA" id="ARBA00023235"/>
    </source>
</evidence>
<dbReference type="InterPro" id="IPR027417">
    <property type="entry name" value="P-loop_NTPase"/>
</dbReference>
<protein>
    <recommendedName>
        <fullName evidence="9">DNA 3'-5' helicase</fullName>
        <ecNumber evidence="9">5.6.2.4</ecNumber>
    </recommendedName>
    <alternativeName>
        <fullName evidence="10">DNA 3'-5' helicase II</fullName>
    </alternativeName>
</protein>
<sequence length="682" mass="75971">MLTQEQEKVAQHSGGNALVIAGPGSGKSTSARHLISNHIKNGLTSAEQMLVVMFNVDTAKDFEQGLRRLLGGGTNIPAVSTLHAAGYRALKNIYRLGLAPPKSLKDDHGDSFWRGLVARAIADVMGIHIEDVAQGEIDLNLQHIAILKANLISPEEITSEVAEAMGMADRLQTAAVYSTYEQERVAAGALSFDDLIYELVQIAMTDPRAREAISNRYRLIIVDEFQDMNRGNLELIRLLAGESASVVAIGDDDQSIYGFRGCSPYYMTDEFSRVFEGTTRYHLSTTFRFGADLCQTVNAVISHNESRIDKKICPAEHPVDTKIGAIFTDHQGEATTAIVKDALQETHGRIGVLVRAYHQTVLSEIALTAANIPYVMEGNSPFFDRRDALATVGYLGLSMGQLHDRRVFGNADRVMKMVRAMLTIPTRFMRKADMDAAAEHVARGGDLLDWAKERAQQAATEKNSYSQRLVGQLMHLIQDGKHLRETAARNPSAAEMIRATYGRLKLHQDIGRSCSAERQADRTASYAVMADFAESEGLSVHAFVARMETVADQHLRNNRLRRRPARVVFTSWHRTKGREFSTVILPDLAAGKAPYVRDDNLVDIEEERRLFYVAMTRAMERLYFVIPEDRALLAHVTGSEMDSADMKPLNRASPFLWEIENWDPIQIAYDRSIHLSQRVKTA</sequence>
<keyword evidence="4 12" id="KW-0347">Helicase</keyword>
<evidence type="ECO:0000256" key="13">
    <source>
        <dbReference type="SAM" id="MobiDB-lite"/>
    </source>
</evidence>
<reference evidence="16 17" key="1">
    <citation type="submission" date="2016-04" db="EMBL/GenBank/DDBJ databases">
        <title>Acidithiobacillus ferrooxidans genome sequencing and assembly.</title>
        <authorList>
            <person name="Zhou Z."/>
        </authorList>
    </citation>
    <scope>NUCLEOTIDE SEQUENCE [LARGE SCALE GENOMIC DNA]</scope>
    <source>
        <strain evidence="16 17">BY0502</strain>
    </source>
</reference>
<dbReference type="GO" id="GO:0005524">
    <property type="term" value="F:ATP binding"/>
    <property type="evidence" value="ECO:0007669"/>
    <property type="project" value="UniProtKB-UniRule"/>
</dbReference>
<evidence type="ECO:0000313" key="16">
    <source>
        <dbReference type="EMBL" id="OAP93222.1"/>
    </source>
</evidence>
<keyword evidence="6" id="KW-0238">DNA-binding</keyword>
<dbReference type="InterPro" id="IPR013986">
    <property type="entry name" value="DExx_box_DNA_helicase_dom_sf"/>
</dbReference>
<evidence type="ECO:0000259" key="15">
    <source>
        <dbReference type="PROSITE" id="PS51217"/>
    </source>
</evidence>
<evidence type="ECO:0000256" key="1">
    <source>
        <dbReference type="ARBA" id="ARBA00009922"/>
    </source>
</evidence>
<dbReference type="GO" id="GO:0000725">
    <property type="term" value="P:recombinational repair"/>
    <property type="evidence" value="ECO:0007669"/>
    <property type="project" value="TreeGrafter"/>
</dbReference>
<dbReference type="GO" id="GO:0043138">
    <property type="term" value="F:3'-5' DNA helicase activity"/>
    <property type="evidence" value="ECO:0007669"/>
    <property type="project" value="UniProtKB-EC"/>
</dbReference>
<dbReference type="EMBL" id="LVXZ01000013">
    <property type="protein sequence ID" value="OAP93222.1"/>
    <property type="molecule type" value="Genomic_DNA"/>
</dbReference>
<accession>A0A179BNK1</accession>
<keyword evidence="7" id="KW-0413">Isomerase</keyword>
<dbReference type="PANTHER" id="PTHR11070:SF2">
    <property type="entry name" value="ATP-DEPENDENT DNA HELICASE SRS2"/>
    <property type="match status" value="1"/>
</dbReference>
<evidence type="ECO:0000256" key="11">
    <source>
        <dbReference type="ARBA" id="ARBA00048988"/>
    </source>
</evidence>
<dbReference type="Gene3D" id="1.10.10.160">
    <property type="match status" value="1"/>
</dbReference>
<feature type="domain" description="UvrD-like helicase C-terminal" evidence="15">
    <location>
        <begin position="291"/>
        <end position="577"/>
    </location>
</feature>
<comment type="caution">
    <text evidence="16">The sequence shown here is derived from an EMBL/GenBank/DDBJ whole genome shotgun (WGS) entry which is preliminary data.</text>
</comment>
<evidence type="ECO:0000256" key="9">
    <source>
        <dbReference type="ARBA" id="ARBA00034808"/>
    </source>
</evidence>
<dbReference type="CDD" id="cd17932">
    <property type="entry name" value="DEXQc_UvrD"/>
    <property type="match status" value="1"/>
</dbReference>
<organism evidence="16 17">
    <name type="scientific">Acidithiobacillus ferrooxidans</name>
    <name type="common">Thiobacillus ferrooxidans</name>
    <dbReference type="NCBI Taxonomy" id="920"/>
    <lineage>
        <taxon>Bacteria</taxon>
        <taxon>Pseudomonadati</taxon>
        <taxon>Pseudomonadota</taxon>
        <taxon>Acidithiobacillia</taxon>
        <taxon>Acidithiobacillales</taxon>
        <taxon>Acidithiobacillaceae</taxon>
        <taxon>Acidithiobacillus</taxon>
    </lineage>
</organism>
<evidence type="ECO:0000256" key="12">
    <source>
        <dbReference type="PROSITE-ProRule" id="PRU00560"/>
    </source>
</evidence>
<evidence type="ECO:0000256" key="5">
    <source>
        <dbReference type="ARBA" id="ARBA00022840"/>
    </source>
</evidence>